<protein>
    <recommendedName>
        <fullName evidence="6">Peptidase M20 dimerisation domain-containing protein</fullName>
    </recommendedName>
</protein>
<comment type="caution">
    <text evidence="7">The sequence shown here is derived from an EMBL/GenBank/DDBJ whole genome shotgun (WGS) entry which is preliminary data.</text>
</comment>
<dbReference type="InterPro" id="IPR002933">
    <property type="entry name" value="Peptidase_M20"/>
</dbReference>
<evidence type="ECO:0000313" key="7">
    <source>
        <dbReference type="EMBL" id="KXZ52045.1"/>
    </source>
</evidence>
<dbReference type="GO" id="GO:0046872">
    <property type="term" value="F:metal ion binding"/>
    <property type="evidence" value="ECO:0007669"/>
    <property type="project" value="UniProtKB-KW"/>
</dbReference>
<comment type="similarity">
    <text evidence="1">Belongs to the peptidase M20A family.</text>
</comment>
<reference evidence="8" key="1">
    <citation type="journal article" date="2016" name="Nat. Commun.">
        <title>The Gonium pectorale genome demonstrates co-option of cell cycle regulation during the evolution of multicellularity.</title>
        <authorList>
            <person name="Hanschen E.R."/>
            <person name="Marriage T.N."/>
            <person name="Ferris P.J."/>
            <person name="Hamaji T."/>
            <person name="Toyoda A."/>
            <person name="Fujiyama A."/>
            <person name="Neme R."/>
            <person name="Noguchi H."/>
            <person name="Minakuchi Y."/>
            <person name="Suzuki M."/>
            <person name="Kawai-Toyooka H."/>
            <person name="Smith D.R."/>
            <person name="Sparks H."/>
            <person name="Anderson J."/>
            <person name="Bakaric R."/>
            <person name="Luria V."/>
            <person name="Karger A."/>
            <person name="Kirschner M.W."/>
            <person name="Durand P.M."/>
            <person name="Michod R.E."/>
            <person name="Nozaki H."/>
            <person name="Olson B.J."/>
        </authorList>
    </citation>
    <scope>NUCLEOTIDE SEQUENCE [LARGE SCALE GENOMIC DNA]</scope>
    <source>
        <strain evidence="8">NIES-2863</strain>
    </source>
</reference>
<dbReference type="InterPro" id="IPR047177">
    <property type="entry name" value="Pept_M20A"/>
</dbReference>
<keyword evidence="5" id="KW-0862">Zinc</keyword>
<evidence type="ECO:0000256" key="4">
    <source>
        <dbReference type="ARBA" id="ARBA00022801"/>
    </source>
</evidence>
<dbReference type="GO" id="GO:0008233">
    <property type="term" value="F:peptidase activity"/>
    <property type="evidence" value="ECO:0007669"/>
    <property type="project" value="UniProtKB-KW"/>
</dbReference>
<dbReference type="SUPFAM" id="SSF53187">
    <property type="entry name" value="Zn-dependent exopeptidases"/>
    <property type="match status" value="1"/>
</dbReference>
<accession>A0A150GQF1</accession>
<dbReference type="PANTHER" id="PTHR45962">
    <property type="entry name" value="N-FATTY-ACYL-AMINO ACID SYNTHASE/HYDROLASE PM20D1"/>
    <property type="match status" value="1"/>
</dbReference>
<dbReference type="STRING" id="33097.A0A150GQF1"/>
<evidence type="ECO:0000256" key="3">
    <source>
        <dbReference type="ARBA" id="ARBA00022723"/>
    </source>
</evidence>
<dbReference type="EMBL" id="LSYV01000011">
    <property type="protein sequence ID" value="KXZ52045.1"/>
    <property type="molecule type" value="Genomic_DNA"/>
</dbReference>
<evidence type="ECO:0000256" key="2">
    <source>
        <dbReference type="ARBA" id="ARBA00022670"/>
    </source>
</evidence>
<dbReference type="InterPro" id="IPR011650">
    <property type="entry name" value="Peptidase_M20_dimer"/>
</dbReference>
<organism evidence="7 8">
    <name type="scientific">Gonium pectorale</name>
    <name type="common">Green alga</name>
    <dbReference type="NCBI Taxonomy" id="33097"/>
    <lineage>
        <taxon>Eukaryota</taxon>
        <taxon>Viridiplantae</taxon>
        <taxon>Chlorophyta</taxon>
        <taxon>core chlorophytes</taxon>
        <taxon>Chlorophyceae</taxon>
        <taxon>CS clade</taxon>
        <taxon>Chlamydomonadales</taxon>
        <taxon>Volvocaceae</taxon>
        <taxon>Gonium</taxon>
    </lineage>
</organism>
<keyword evidence="3" id="KW-0479">Metal-binding</keyword>
<dbReference type="GO" id="GO:0006508">
    <property type="term" value="P:proteolysis"/>
    <property type="evidence" value="ECO:0007669"/>
    <property type="project" value="UniProtKB-KW"/>
</dbReference>
<dbReference type="Gene3D" id="3.30.70.360">
    <property type="match status" value="1"/>
</dbReference>
<evidence type="ECO:0000256" key="5">
    <source>
        <dbReference type="ARBA" id="ARBA00022833"/>
    </source>
</evidence>
<evidence type="ECO:0000256" key="1">
    <source>
        <dbReference type="ARBA" id="ARBA00006247"/>
    </source>
</evidence>
<dbReference type="Pfam" id="PF07687">
    <property type="entry name" value="M20_dimer"/>
    <property type="match status" value="1"/>
</dbReference>
<dbReference type="InterPro" id="IPR036264">
    <property type="entry name" value="Bact_exopeptidase_dim_dom"/>
</dbReference>
<dbReference type="Gene3D" id="1.10.150.900">
    <property type="match status" value="1"/>
</dbReference>
<keyword evidence="8" id="KW-1185">Reference proteome</keyword>
<gene>
    <name evidence="7" type="ORF">GPECTOR_10g1068</name>
</gene>
<dbReference type="SUPFAM" id="SSF55031">
    <property type="entry name" value="Bacterial exopeptidase dimerisation domain"/>
    <property type="match status" value="1"/>
</dbReference>
<dbReference type="AlphaFoldDB" id="A0A150GQF1"/>
<dbReference type="Proteomes" id="UP000075714">
    <property type="component" value="Unassembled WGS sequence"/>
</dbReference>
<evidence type="ECO:0000313" key="8">
    <source>
        <dbReference type="Proteomes" id="UP000075714"/>
    </source>
</evidence>
<name>A0A150GQF1_GONPE</name>
<dbReference type="OrthoDB" id="3064516at2759"/>
<dbReference type="Pfam" id="PF01546">
    <property type="entry name" value="Peptidase_M20"/>
    <property type="match status" value="1"/>
</dbReference>
<dbReference type="Gene3D" id="3.40.630.10">
    <property type="entry name" value="Zn peptidases"/>
    <property type="match status" value="1"/>
</dbReference>
<dbReference type="PANTHER" id="PTHR45962:SF1">
    <property type="entry name" value="N-FATTY-ACYL-AMINO ACID SYNTHASE_HYDROLASE PM20D1"/>
    <property type="match status" value="1"/>
</dbReference>
<evidence type="ECO:0000259" key="6">
    <source>
        <dbReference type="Pfam" id="PF07687"/>
    </source>
</evidence>
<feature type="domain" description="Peptidase M20 dimerisation" evidence="6">
    <location>
        <begin position="416"/>
        <end position="572"/>
    </location>
</feature>
<keyword evidence="4" id="KW-0378">Hydrolase</keyword>
<keyword evidence="2" id="KW-0645">Protease</keyword>
<sequence>MGAFESKQSSNPVLARIEHEAVRAAVPKGLKDERSRQLEYDLNWCYNRNNWYFTAGGLLTGMALGYSLRSVQPIAWAAILSPAADWLYEQHACRDLQTAFAEHQKALREQARDSAERARADVREQYSVLVGGGDGGDAAVAAAAGSAGGGGGGAVSEVGTGLDKAAGAVPAAAEAISLKRSDIVTERRDNSAAWEPRPRGTDDDIFVPQSCMAPEEADQAVQRFSRLLQFRTVSNPGADHHVEEPEQFRRLHEWMAGAFPEAWETLEVEQVGSAGLSLLIRWPGTSDNGTSPAGGPPPPRPALFVSHLDVVPVLPETLDQWTYPPFSGAVQEGYIGVSGLLEAATLLIRSGWRPRRTLYFAFGQDEEVGGDMGAALTADLLEQRGVQFDAVYDEGGSIGSDGFQPYTSRPVALVGTAEKGYATVMAHVTTVGGHSSRPPLDGSAAASIAARLIASIDARPPPAALVGPVTSFLSALAPLTPGLRGVLFWLAGSGLGGPELGKLVAEGILARDAPETAALVRNTAAVTGLSSGIAENVLPPAAAVRVNFRLLPGSNTSDILAYLERAAGRDLPHFKFELAGGQEPSLATPVTPTSSHFFGVLATAIQEVYKLADGSGSPAVAPTLMLGGTDSKHYLRLSGGQALRHVPVSGSRAAGDSARVHGLNERLSVGDHGRAVCVYRRLLQLVGDAEVAAASPAGAGQ</sequence>
<proteinExistence type="inferred from homology"/>